<proteinExistence type="predicted"/>
<feature type="region of interest" description="Disordered" evidence="1">
    <location>
        <begin position="40"/>
        <end position="91"/>
    </location>
</feature>
<evidence type="ECO:0000256" key="1">
    <source>
        <dbReference type="SAM" id="MobiDB-lite"/>
    </source>
</evidence>
<sequence length="91" mass="9536">MSRQAPTLLGRVQPTPLLPRTTLWIGSVPITGWPQSVLLPLGRARPAPPTPSGTSSGARPPPLPGSKHQGKGRKKEGKTVAALSMRKGAED</sequence>
<name>A0A6G1DBX1_9ORYZ</name>
<dbReference type="AlphaFoldDB" id="A0A6G1DBX1"/>
<reference evidence="2 3" key="1">
    <citation type="submission" date="2019-11" db="EMBL/GenBank/DDBJ databases">
        <title>Whole genome sequence of Oryza granulata.</title>
        <authorList>
            <person name="Li W."/>
        </authorList>
    </citation>
    <scope>NUCLEOTIDE SEQUENCE [LARGE SCALE GENOMIC DNA]</scope>
    <source>
        <strain evidence="3">cv. Menghai</strain>
        <tissue evidence="2">Leaf</tissue>
    </source>
</reference>
<dbReference type="Proteomes" id="UP000479710">
    <property type="component" value="Unassembled WGS sequence"/>
</dbReference>
<dbReference type="EMBL" id="SPHZ02000006">
    <property type="protein sequence ID" value="KAF0910285.1"/>
    <property type="molecule type" value="Genomic_DNA"/>
</dbReference>
<evidence type="ECO:0000313" key="2">
    <source>
        <dbReference type="EMBL" id="KAF0910285.1"/>
    </source>
</evidence>
<gene>
    <name evidence="2" type="ORF">E2562_001471</name>
</gene>
<keyword evidence="3" id="KW-1185">Reference proteome</keyword>
<organism evidence="2 3">
    <name type="scientific">Oryza meyeriana var. granulata</name>
    <dbReference type="NCBI Taxonomy" id="110450"/>
    <lineage>
        <taxon>Eukaryota</taxon>
        <taxon>Viridiplantae</taxon>
        <taxon>Streptophyta</taxon>
        <taxon>Embryophyta</taxon>
        <taxon>Tracheophyta</taxon>
        <taxon>Spermatophyta</taxon>
        <taxon>Magnoliopsida</taxon>
        <taxon>Liliopsida</taxon>
        <taxon>Poales</taxon>
        <taxon>Poaceae</taxon>
        <taxon>BOP clade</taxon>
        <taxon>Oryzoideae</taxon>
        <taxon>Oryzeae</taxon>
        <taxon>Oryzinae</taxon>
        <taxon>Oryza</taxon>
        <taxon>Oryza meyeriana</taxon>
    </lineage>
</organism>
<accession>A0A6G1DBX1</accession>
<comment type="caution">
    <text evidence="2">The sequence shown here is derived from an EMBL/GenBank/DDBJ whole genome shotgun (WGS) entry which is preliminary data.</text>
</comment>
<protein>
    <submittedName>
        <fullName evidence="2">Uncharacterized protein</fullName>
    </submittedName>
</protein>
<evidence type="ECO:0000313" key="3">
    <source>
        <dbReference type="Proteomes" id="UP000479710"/>
    </source>
</evidence>